<dbReference type="CDD" id="cd02674">
    <property type="entry name" value="Peptidase_C19R"/>
    <property type="match status" value="1"/>
</dbReference>
<dbReference type="InterPro" id="IPR001394">
    <property type="entry name" value="Peptidase_C19_UCH"/>
</dbReference>
<evidence type="ECO:0000259" key="2">
    <source>
        <dbReference type="PROSITE" id="PS50235"/>
    </source>
</evidence>
<name>A0A3G5A206_9VIRU</name>
<feature type="coiled-coil region" evidence="1">
    <location>
        <begin position="59"/>
        <end position="90"/>
    </location>
</feature>
<dbReference type="InterPro" id="IPR050185">
    <property type="entry name" value="Ub_carboxyl-term_hydrolase"/>
</dbReference>
<proteinExistence type="predicted"/>
<feature type="domain" description="USP" evidence="2">
    <location>
        <begin position="25"/>
        <end position="430"/>
    </location>
</feature>
<dbReference type="PANTHER" id="PTHR21646">
    <property type="entry name" value="UBIQUITIN CARBOXYL-TERMINAL HYDROLASE"/>
    <property type="match status" value="1"/>
</dbReference>
<dbReference type="InterPro" id="IPR018200">
    <property type="entry name" value="USP_CS"/>
</dbReference>
<evidence type="ECO:0000256" key="1">
    <source>
        <dbReference type="SAM" id="Coils"/>
    </source>
</evidence>
<keyword evidence="1" id="KW-0175">Coiled coil</keyword>
<dbReference type="PROSITE" id="PS50235">
    <property type="entry name" value="USP_3"/>
    <property type="match status" value="1"/>
</dbReference>
<keyword evidence="3" id="KW-0378">Hydrolase</keyword>
<evidence type="ECO:0000313" key="3">
    <source>
        <dbReference type="EMBL" id="AYV81258.1"/>
    </source>
</evidence>
<gene>
    <name evidence="3" type="ORF">Harvfovirus23_10</name>
</gene>
<dbReference type="SUPFAM" id="SSF54001">
    <property type="entry name" value="Cysteine proteinases"/>
    <property type="match status" value="1"/>
</dbReference>
<dbReference type="EMBL" id="MK072265">
    <property type="protein sequence ID" value="AYV81258.1"/>
    <property type="molecule type" value="Genomic_DNA"/>
</dbReference>
<dbReference type="GO" id="GO:0004843">
    <property type="term" value="F:cysteine-type deubiquitinase activity"/>
    <property type="evidence" value="ECO:0007669"/>
    <property type="project" value="InterPro"/>
</dbReference>
<dbReference type="PROSITE" id="PS00972">
    <property type="entry name" value="USP_1"/>
    <property type="match status" value="1"/>
</dbReference>
<reference evidence="3" key="1">
    <citation type="submission" date="2018-10" db="EMBL/GenBank/DDBJ databases">
        <title>Hidden diversity of soil giant viruses.</title>
        <authorList>
            <person name="Schulz F."/>
            <person name="Alteio L."/>
            <person name="Goudeau D."/>
            <person name="Ryan E.M."/>
            <person name="Malmstrom R.R."/>
            <person name="Blanchard J."/>
            <person name="Woyke T."/>
        </authorList>
    </citation>
    <scope>NUCLEOTIDE SEQUENCE</scope>
    <source>
        <strain evidence="3">HAV1</strain>
    </source>
</reference>
<protein>
    <submittedName>
        <fullName evidence="3">Ubiquitin carboxyl-terminal hydrolase</fullName>
    </submittedName>
</protein>
<accession>A0A3G5A206</accession>
<organism evidence="3">
    <name type="scientific">Harvfovirus sp</name>
    <dbReference type="NCBI Taxonomy" id="2487768"/>
    <lineage>
        <taxon>Viruses</taxon>
        <taxon>Varidnaviria</taxon>
        <taxon>Bamfordvirae</taxon>
        <taxon>Nucleocytoviricota</taxon>
        <taxon>Megaviricetes</taxon>
        <taxon>Imitervirales</taxon>
        <taxon>Mimiviridae</taxon>
        <taxon>Klosneuvirinae</taxon>
    </lineage>
</organism>
<dbReference type="Pfam" id="PF00443">
    <property type="entry name" value="UCH"/>
    <property type="match status" value="1"/>
</dbReference>
<dbReference type="Gene3D" id="3.90.70.10">
    <property type="entry name" value="Cysteine proteinases"/>
    <property type="match status" value="1"/>
</dbReference>
<dbReference type="GO" id="GO:0016579">
    <property type="term" value="P:protein deubiquitination"/>
    <property type="evidence" value="ECO:0007669"/>
    <property type="project" value="InterPro"/>
</dbReference>
<sequence>MTDRKDSSDEDAIAFRKMITVRGLSGLRNIGNTCYMNAALQCLFSTNMLSAYFINKKFIKNLRANIMKKLANEERKKQKLSETVDVELDRSQVVRELKSSISYGFFKTVEKWLSDTIIIEPVTIKESLGKLSALFRGSAQQDSHEVLNCILDNIHEDLKTPAHVDFPNIPPNVINFRLSIKKYQTAMRLSKTDDEKAELIKNYRKFIDDNPEEDAIHASLEYWKKYIKPSHSVIRDLFTGMSFTETRCNQCHIRSPAFDPFVIFSLGIPKSYTSAKLTDCLREHTTRRCLIGIDKYQCAHCKDKTEAEQITYLWETADILIIHLKRFTNEMFGTFCRTEKNSTKIDFPLDDLDLSEYFSPYNKKEAKYELYGVVHQYGSLSGGHYISYCKNAINNHWYEFDDSHVSYIEKEKVESKIVSSNAYILFYTKKYTQIIDDTDEKESS</sequence>
<dbReference type="InterPro" id="IPR028889">
    <property type="entry name" value="USP"/>
</dbReference>
<dbReference type="InterPro" id="IPR038765">
    <property type="entry name" value="Papain-like_cys_pep_sf"/>
</dbReference>